<dbReference type="InterPro" id="IPR054110">
    <property type="entry name" value="EndoD-like_D2"/>
</dbReference>
<dbReference type="InterPro" id="IPR032979">
    <property type="entry name" value="ENGase"/>
</dbReference>
<keyword evidence="5" id="KW-1185">Reference proteome</keyword>
<gene>
    <name evidence="4" type="ORF">EI981_16210</name>
</gene>
<dbReference type="SMART" id="SM00089">
    <property type="entry name" value="PKD"/>
    <property type="match status" value="1"/>
</dbReference>
<dbReference type="GO" id="GO:0033925">
    <property type="term" value="F:mannosyl-glycoprotein endo-beta-N-acetylglucosaminidase activity"/>
    <property type="evidence" value="ECO:0007669"/>
    <property type="project" value="InterPro"/>
</dbReference>
<dbReference type="InterPro" id="IPR013783">
    <property type="entry name" value="Ig-like_fold"/>
</dbReference>
<dbReference type="CDD" id="cd00146">
    <property type="entry name" value="PKD"/>
    <property type="match status" value="1"/>
</dbReference>
<reference evidence="5" key="1">
    <citation type="submission" date="2018-12" db="EMBL/GenBank/DDBJ databases">
        <title>Complete genome sequence of Paenibacillus sp. MBLB1234.</title>
        <authorList>
            <person name="Nam Y.-D."/>
            <person name="Kang J."/>
            <person name="Chung W.-H."/>
            <person name="Park Y.S."/>
        </authorList>
    </citation>
    <scope>NUCLEOTIDE SEQUENCE [LARGE SCALE GENOMIC DNA]</scope>
    <source>
        <strain evidence="5">MBLB1234</strain>
    </source>
</reference>
<evidence type="ECO:0000313" key="4">
    <source>
        <dbReference type="EMBL" id="AZS15827.1"/>
    </source>
</evidence>
<feature type="domain" description="F5/8 type C" evidence="2">
    <location>
        <begin position="781"/>
        <end position="925"/>
    </location>
</feature>
<dbReference type="Pfam" id="PF21910">
    <property type="entry name" value="GH85_C"/>
    <property type="match status" value="1"/>
</dbReference>
<dbReference type="KEGG" id="plut:EI981_16210"/>
<dbReference type="SUPFAM" id="SSF49785">
    <property type="entry name" value="Galactose-binding domain-like"/>
    <property type="match status" value="1"/>
</dbReference>
<dbReference type="RefSeq" id="WP_126999851.1">
    <property type="nucleotide sequence ID" value="NZ_CP034346.1"/>
</dbReference>
<protein>
    <submittedName>
        <fullName evidence="4">PKD domain-containing protein</fullName>
    </submittedName>
</protein>
<dbReference type="Proteomes" id="UP000270678">
    <property type="component" value="Chromosome"/>
</dbReference>
<dbReference type="InterPro" id="IPR005201">
    <property type="entry name" value="TIM_ENGase"/>
</dbReference>
<dbReference type="Pfam" id="PF00801">
    <property type="entry name" value="PKD"/>
    <property type="match status" value="1"/>
</dbReference>
<keyword evidence="1" id="KW-0732">Signal</keyword>
<evidence type="ECO:0000313" key="5">
    <source>
        <dbReference type="Proteomes" id="UP000270678"/>
    </source>
</evidence>
<dbReference type="OrthoDB" id="1089471at2"/>
<feature type="chain" id="PRO_5018686624" evidence="1">
    <location>
        <begin position="41"/>
        <end position="926"/>
    </location>
</feature>
<dbReference type="Pfam" id="PF00754">
    <property type="entry name" value="F5_F8_type_C"/>
    <property type="match status" value="1"/>
</dbReference>
<dbReference type="Gene3D" id="2.60.40.10">
    <property type="entry name" value="Immunoglobulins"/>
    <property type="match status" value="2"/>
</dbReference>
<dbReference type="PROSITE" id="PS50022">
    <property type="entry name" value="FA58C_3"/>
    <property type="match status" value="1"/>
</dbReference>
<dbReference type="InterPro" id="IPR000601">
    <property type="entry name" value="PKD_dom"/>
</dbReference>
<dbReference type="PROSITE" id="PS50093">
    <property type="entry name" value="PKD"/>
    <property type="match status" value="1"/>
</dbReference>
<evidence type="ECO:0000259" key="2">
    <source>
        <dbReference type="PROSITE" id="PS50022"/>
    </source>
</evidence>
<feature type="signal peptide" evidence="1">
    <location>
        <begin position="1"/>
        <end position="40"/>
    </location>
</feature>
<feature type="domain" description="PKD" evidence="3">
    <location>
        <begin position="701"/>
        <end position="787"/>
    </location>
</feature>
<dbReference type="CDD" id="cd06547">
    <property type="entry name" value="GH85_ENGase"/>
    <property type="match status" value="1"/>
</dbReference>
<dbReference type="AlphaFoldDB" id="A0A3Q9I9Y2"/>
<dbReference type="GO" id="GO:0005829">
    <property type="term" value="C:cytosol"/>
    <property type="evidence" value="ECO:0007669"/>
    <property type="project" value="UniProtKB-SubCell"/>
</dbReference>
<evidence type="ECO:0000256" key="1">
    <source>
        <dbReference type="SAM" id="SignalP"/>
    </source>
</evidence>
<dbReference type="InterPro" id="IPR000421">
    <property type="entry name" value="FA58C"/>
</dbReference>
<evidence type="ECO:0000259" key="3">
    <source>
        <dbReference type="PROSITE" id="PS50093"/>
    </source>
</evidence>
<dbReference type="PANTHER" id="PTHR13246:SF1">
    <property type="entry name" value="CYTOSOLIC ENDO-BETA-N-ACETYLGLUCOSAMINIDASE"/>
    <property type="match status" value="1"/>
</dbReference>
<sequence>MKRAKDNYLMRSKRKHQIAMMAGSAVLAMTLFGFSGQAKAAQPHSSYWYPNTLLEWSAAKDKDAPFNRGTVELKEGRFQGLKTNATSKVQPKVIALSSMYPSTSGAPSQGSENFHSYTFSFWQYIDKLVMWGGSAGEGLIVPPSADVIDAAHKNGVPVLGTVFLPQTEHGGKIDWMKDMLQQRQDGTFPVADKLIEVANYYGFDGWFINQETQGANKEDAAKMQQFLKYMQQIKGPKMEVVWYDSMIDEGQIKWQGALTDKNKIFFQDDKTRVSDQMFLDFRWQYKDEVNGKYDYVTPYLNSPQKAAELGRSPYDLFAGIDVEANGYNGEYNWPILFPDGKEATTSLGIYRPDWTFNSSKTQEEYMEKEEIFWVGHNKNPQDTGSAEADNPYSWRGIAHDIVDKSVIDGTEFITHFNTGNGHFYALNGKVMREKDWSNRSLQDILPTWRWIAETKDGATPLAPSFDFSTAYNGGSSLKLEGDLSPANPTHLKLYKANMPVEATTELSVIYQSNSEAGKVKIGVAFSDAPDKYTFFEPKKWTQAGDSQDWLQGQVRLNQYKGRTIVGLSLEFESNNAIKDYQANIGQLAVTNVNDKAKTPKAVTDLKVTENDFRDGIYGDARLSWSAPKNQEDVLYYQVYRVKPDGKYELMGLTGNTVYYIPEMRRLEKEAETKLVVVPMNRHYEAGKPAGAAFEWPAYPKPVAAFEADQTLIAPGDSVKFTDKSSEVTESWNWSFPGGEPSTSTEQNPVVTYKEEGTYEVTLTAKNSEGEDVVSRQMITVTKEAAGGVADLALNQKATASSFVNEKEAPKFAVDGDDRTKWCAVGDAPHTLTVDLGGEHKVSEFVIKHAEAGGEPAAFNTRVFKIQLSLDGENWTDAVDVNDNTKGVSKHAIALTSARYAKLIVEKPTQGGDTAARIYGFEVKGLK</sequence>
<dbReference type="InterPro" id="IPR022409">
    <property type="entry name" value="PKD/Chitinase_dom"/>
</dbReference>
<organism evidence="4 5">
    <name type="scientific">Paenibacillus lutimineralis</name>
    <dbReference type="NCBI Taxonomy" id="2707005"/>
    <lineage>
        <taxon>Bacteria</taxon>
        <taxon>Bacillati</taxon>
        <taxon>Bacillota</taxon>
        <taxon>Bacilli</taxon>
        <taxon>Bacillales</taxon>
        <taxon>Paenibacillaceae</taxon>
        <taxon>Paenibacillus</taxon>
    </lineage>
</organism>
<dbReference type="PANTHER" id="PTHR13246">
    <property type="entry name" value="ENDO BETA N-ACETYLGLUCOSAMINIDASE"/>
    <property type="match status" value="1"/>
</dbReference>
<dbReference type="SUPFAM" id="SSF49299">
    <property type="entry name" value="PKD domain"/>
    <property type="match status" value="1"/>
</dbReference>
<accession>A0A3Q9I9Y2</accession>
<dbReference type="Gene3D" id="3.20.20.80">
    <property type="entry name" value="Glycosidases"/>
    <property type="match status" value="1"/>
</dbReference>
<dbReference type="InterPro" id="IPR008979">
    <property type="entry name" value="Galactose-bd-like_sf"/>
</dbReference>
<dbReference type="Pfam" id="PF03644">
    <property type="entry name" value="Glyco_hydro_85"/>
    <property type="match status" value="1"/>
</dbReference>
<dbReference type="Gene3D" id="2.60.120.260">
    <property type="entry name" value="Galactose-binding domain-like"/>
    <property type="match status" value="2"/>
</dbReference>
<dbReference type="EMBL" id="CP034346">
    <property type="protein sequence ID" value="AZS15827.1"/>
    <property type="molecule type" value="Genomic_DNA"/>
</dbReference>
<name>A0A3Q9I9Y2_9BACL</name>
<proteinExistence type="predicted"/>
<dbReference type="InterPro" id="IPR035986">
    <property type="entry name" value="PKD_dom_sf"/>
</dbReference>